<dbReference type="InterPro" id="IPR003593">
    <property type="entry name" value="AAA+_ATPase"/>
</dbReference>
<dbReference type="Pfam" id="PF01061">
    <property type="entry name" value="ABC2_membrane"/>
    <property type="match status" value="1"/>
</dbReference>
<keyword evidence="5" id="KW-0547">Nucleotide-binding</keyword>
<dbReference type="SUPFAM" id="SSF52540">
    <property type="entry name" value="P-loop containing nucleoside triphosphate hydrolases"/>
    <property type="match status" value="1"/>
</dbReference>
<keyword evidence="7 9" id="KW-1133">Transmembrane helix</keyword>
<keyword evidence="4 9" id="KW-0812">Transmembrane</keyword>
<keyword evidence="3" id="KW-0813">Transport</keyword>
<dbReference type="PANTHER" id="PTHR48041">
    <property type="entry name" value="ABC TRANSPORTER G FAMILY MEMBER 28"/>
    <property type="match status" value="1"/>
</dbReference>
<feature type="transmembrane region" description="Helical" evidence="9">
    <location>
        <begin position="451"/>
        <end position="468"/>
    </location>
</feature>
<dbReference type="InterPro" id="IPR013525">
    <property type="entry name" value="ABC2_TM"/>
</dbReference>
<dbReference type="GO" id="GO:0016887">
    <property type="term" value="F:ATP hydrolysis activity"/>
    <property type="evidence" value="ECO:0007669"/>
    <property type="project" value="InterPro"/>
</dbReference>
<keyword evidence="8 9" id="KW-0472">Membrane</keyword>
<feature type="transmembrane region" description="Helical" evidence="9">
    <location>
        <begin position="377"/>
        <end position="396"/>
    </location>
</feature>
<comment type="similarity">
    <text evidence="2">Belongs to the ABC transporter superfamily. ABCG family. Eye pigment precursor importer (TC 3.A.1.204) subfamily.</text>
</comment>
<dbReference type="GO" id="GO:0005886">
    <property type="term" value="C:plasma membrane"/>
    <property type="evidence" value="ECO:0007669"/>
    <property type="project" value="TreeGrafter"/>
</dbReference>
<dbReference type="PANTHER" id="PTHR48041:SF63">
    <property type="entry name" value="EARLY GENE AT 23, ISOFORM C"/>
    <property type="match status" value="1"/>
</dbReference>
<reference evidence="11" key="1">
    <citation type="submission" date="2022-08" db="UniProtKB">
        <authorList>
            <consortium name="EnsemblMetazoa"/>
        </authorList>
    </citation>
    <scope>IDENTIFICATION</scope>
    <source>
        <strain evidence="11">05x7-T-G4-1.051#20</strain>
    </source>
</reference>
<evidence type="ECO:0000256" key="1">
    <source>
        <dbReference type="ARBA" id="ARBA00004141"/>
    </source>
</evidence>
<accession>A0A8W8IA80</accession>
<evidence type="ECO:0000256" key="6">
    <source>
        <dbReference type="ARBA" id="ARBA00022840"/>
    </source>
</evidence>
<protein>
    <recommendedName>
        <fullName evidence="10">ABC transporter domain-containing protein</fullName>
    </recommendedName>
</protein>
<proteinExistence type="inferred from homology"/>
<dbReference type="InterPro" id="IPR017871">
    <property type="entry name" value="ABC_transporter-like_CS"/>
</dbReference>
<dbReference type="Gene3D" id="3.40.50.300">
    <property type="entry name" value="P-loop containing nucleotide triphosphate hydrolases"/>
    <property type="match status" value="1"/>
</dbReference>
<keyword evidence="6" id="KW-0067">ATP-binding</keyword>
<sequence>MKTKARDTLLTFTDINLTLKEKAILTNINGEAKSGQILAIMGPSGSGKTSLLNILAGDLPMSSGTVTVNGKPFTKLQKRKLAYVIQSDIFLTKLTLRETLYFTAMIRLPDHVSKADKMARIDEIVDALHLRNCLDTIIGDFMHRGLSGGEKKRANIACELLTDPNIMLIDEPTSGLDSSTAHVLMEELKDFASQYNKTLLITIHQPSSQIFHMFSTLLLLVRGHAAYFGGAQMALKYFSDLGLDFPDQYNPSDILLELLTTDKEVVNKIIKASTLKGKIQNSEKKNCIGNGVVNGIHSKEGNGNAQDSVLGLGYYKKDACTSEIVLDISSLEKGVQARVETTGPSYNKKWPTSFWTQLKMLSWRNAKQSRWRIFDECILAHAAIVAIAYCVLYYQIPGTIETLRDRMGAVFFPLLFWGFAMVTDSVTSFIGEREVVVKERKAGAYRLSAYYIAKMVSELPMLIIVPIVQLFAMYWMAGIGGPIAFVMFIGINLLNCFTNQSIGYIIGACVPKFKYSITAVNTIMVLFFIFGGFFNTHFPSWFAWAKYLSFLYYPFAAIVTLLFGDIEPFSCGSSQTFKQCQNETELVTGSDVLHSLGIDIPVYCSIGMMAVLVVVLRIMGHYNEKIQKRNVARLNVYLSPTAVLDKFI</sequence>
<keyword evidence="12" id="KW-1185">Reference proteome</keyword>
<evidence type="ECO:0000256" key="5">
    <source>
        <dbReference type="ARBA" id="ARBA00022741"/>
    </source>
</evidence>
<feature type="domain" description="ABC transporter" evidence="10">
    <location>
        <begin position="10"/>
        <end position="247"/>
    </location>
</feature>
<dbReference type="AlphaFoldDB" id="A0A8W8IA80"/>
<dbReference type="EnsemblMetazoa" id="G1316.1">
    <property type="protein sequence ID" value="G1316.1:cds"/>
    <property type="gene ID" value="G1316"/>
</dbReference>
<evidence type="ECO:0000256" key="9">
    <source>
        <dbReference type="SAM" id="Phobius"/>
    </source>
</evidence>
<dbReference type="GO" id="GO:0140359">
    <property type="term" value="F:ABC-type transporter activity"/>
    <property type="evidence" value="ECO:0007669"/>
    <property type="project" value="InterPro"/>
</dbReference>
<dbReference type="GO" id="GO:0005524">
    <property type="term" value="F:ATP binding"/>
    <property type="evidence" value="ECO:0007669"/>
    <property type="project" value="UniProtKB-KW"/>
</dbReference>
<feature type="transmembrane region" description="Helical" evidence="9">
    <location>
        <begin position="515"/>
        <end position="534"/>
    </location>
</feature>
<comment type="subcellular location">
    <subcellularLocation>
        <location evidence="1">Membrane</location>
        <topology evidence="1">Multi-pass membrane protein</topology>
    </subcellularLocation>
</comment>
<dbReference type="FunFam" id="3.40.50.300:FF:001276">
    <property type="entry name" value="Uncharacterized protein, isoform A"/>
    <property type="match status" value="1"/>
</dbReference>
<dbReference type="Pfam" id="PF00005">
    <property type="entry name" value="ABC_tran"/>
    <property type="match status" value="1"/>
</dbReference>
<evidence type="ECO:0000256" key="2">
    <source>
        <dbReference type="ARBA" id="ARBA00005814"/>
    </source>
</evidence>
<dbReference type="InterPro" id="IPR003439">
    <property type="entry name" value="ABC_transporter-like_ATP-bd"/>
</dbReference>
<evidence type="ECO:0000256" key="8">
    <source>
        <dbReference type="ARBA" id="ARBA00023136"/>
    </source>
</evidence>
<dbReference type="PROSITE" id="PS00211">
    <property type="entry name" value="ABC_TRANSPORTER_1"/>
    <property type="match status" value="1"/>
</dbReference>
<evidence type="ECO:0000313" key="12">
    <source>
        <dbReference type="Proteomes" id="UP000005408"/>
    </source>
</evidence>
<dbReference type="InterPro" id="IPR027417">
    <property type="entry name" value="P-loop_NTPase"/>
</dbReference>
<feature type="transmembrane region" description="Helical" evidence="9">
    <location>
        <begin position="600"/>
        <end position="619"/>
    </location>
</feature>
<dbReference type="Proteomes" id="UP000005408">
    <property type="component" value="Unassembled WGS sequence"/>
</dbReference>
<dbReference type="InterPro" id="IPR050352">
    <property type="entry name" value="ABCG_transporters"/>
</dbReference>
<organism evidence="11 12">
    <name type="scientific">Magallana gigas</name>
    <name type="common">Pacific oyster</name>
    <name type="synonym">Crassostrea gigas</name>
    <dbReference type="NCBI Taxonomy" id="29159"/>
    <lineage>
        <taxon>Eukaryota</taxon>
        <taxon>Metazoa</taxon>
        <taxon>Spiralia</taxon>
        <taxon>Lophotrochozoa</taxon>
        <taxon>Mollusca</taxon>
        <taxon>Bivalvia</taxon>
        <taxon>Autobranchia</taxon>
        <taxon>Pteriomorphia</taxon>
        <taxon>Ostreida</taxon>
        <taxon>Ostreoidea</taxon>
        <taxon>Ostreidae</taxon>
        <taxon>Magallana</taxon>
    </lineage>
</organism>
<name>A0A8W8IA80_MAGGI</name>
<feature type="transmembrane region" description="Helical" evidence="9">
    <location>
        <begin position="408"/>
        <end position="430"/>
    </location>
</feature>
<evidence type="ECO:0000256" key="7">
    <source>
        <dbReference type="ARBA" id="ARBA00022989"/>
    </source>
</evidence>
<evidence type="ECO:0000259" key="10">
    <source>
        <dbReference type="PROSITE" id="PS50893"/>
    </source>
</evidence>
<dbReference type="SMART" id="SM00382">
    <property type="entry name" value="AAA"/>
    <property type="match status" value="1"/>
</dbReference>
<evidence type="ECO:0000256" key="3">
    <source>
        <dbReference type="ARBA" id="ARBA00022448"/>
    </source>
</evidence>
<evidence type="ECO:0000256" key="4">
    <source>
        <dbReference type="ARBA" id="ARBA00022692"/>
    </source>
</evidence>
<evidence type="ECO:0000313" key="11">
    <source>
        <dbReference type="EnsemblMetazoa" id="G1316.1:cds"/>
    </source>
</evidence>
<dbReference type="PROSITE" id="PS50893">
    <property type="entry name" value="ABC_TRANSPORTER_2"/>
    <property type="match status" value="1"/>
</dbReference>